<dbReference type="InterPro" id="IPR029063">
    <property type="entry name" value="SAM-dependent_MTases_sf"/>
</dbReference>
<dbReference type="RefSeq" id="WP_261597541.1">
    <property type="nucleotide sequence ID" value="NZ_VHLL01000003.1"/>
</dbReference>
<dbReference type="InterPro" id="IPR006342">
    <property type="entry name" value="FkbM_mtfrase"/>
</dbReference>
<dbReference type="InterPro" id="IPR052514">
    <property type="entry name" value="SAM-dependent_MTase"/>
</dbReference>
<accession>A0A9E4ZKX6</accession>
<dbReference type="Pfam" id="PF05050">
    <property type="entry name" value="Methyltransf_21"/>
    <property type="match status" value="1"/>
</dbReference>
<dbReference type="PANTHER" id="PTHR34203:SF15">
    <property type="entry name" value="SLL1173 PROTEIN"/>
    <property type="match status" value="1"/>
</dbReference>
<sequence>MIDIKTIMRDFIRAKSFQDFINMRYKDESMLIVDRHDLGAVVTKSGAMFHPSSMINNALHISKEIDMSDIRPTDIVIDIGACIGGFTIPAAMVARHVYAVEPLYADELQKNIVLNNLGDRITVIDAGLGCGDPITVTYGDRKKTIKTMTLHDLREIGGCDFLKCDCEGAEWTICPKDLNGIRRIELEIHRGRQSILPENPNLLAWIEDNYKVRKGEKGSGDDGAYWHCFAQSLIAPHLK</sequence>
<dbReference type="AlphaFoldDB" id="A0A9E4ZKX6"/>
<evidence type="ECO:0000259" key="1">
    <source>
        <dbReference type="Pfam" id="PF05050"/>
    </source>
</evidence>
<gene>
    <name evidence="2" type="ORF">FKB36_08035</name>
</gene>
<dbReference type="Gene3D" id="3.40.50.150">
    <property type="entry name" value="Vaccinia Virus protein VP39"/>
    <property type="match status" value="1"/>
</dbReference>
<dbReference type="SUPFAM" id="SSF53335">
    <property type="entry name" value="S-adenosyl-L-methionine-dependent methyltransferases"/>
    <property type="match status" value="1"/>
</dbReference>
<keyword evidence="3" id="KW-1185">Reference proteome</keyword>
<evidence type="ECO:0000313" key="2">
    <source>
        <dbReference type="EMBL" id="MCT8337444.1"/>
    </source>
</evidence>
<dbReference type="Proteomes" id="UP001065682">
    <property type="component" value="Unassembled WGS sequence"/>
</dbReference>
<feature type="domain" description="Methyltransferase FkbM" evidence="1">
    <location>
        <begin position="78"/>
        <end position="208"/>
    </location>
</feature>
<reference evidence="2" key="1">
    <citation type="submission" date="2019-06" db="EMBL/GenBank/DDBJ databases">
        <title>Methanoculleus strain from Tamsui River, Taipei, Taiwan.</title>
        <authorList>
            <person name="You Y.-T."/>
            <person name="Chen S.-C."/>
            <person name="Lai S.-J."/>
            <person name="Lee Y.-C."/>
            <person name="Lai M.-C."/>
        </authorList>
    </citation>
    <scope>NUCLEOTIDE SEQUENCE</scope>
    <source>
        <strain evidence="2">Afa-1</strain>
    </source>
</reference>
<evidence type="ECO:0000313" key="3">
    <source>
        <dbReference type="Proteomes" id="UP001065682"/>
    </source>
</evidence>
<comment type="caution">
    <text evidence="2">The sequence shown here is derived from an EMBL/GenBank/DDBJ whole genome shotgun (WGS) entry which is preliminary data.</text>
</comment>
<protein>
    <recommendedName>
        <fullName evidence="1">Methyltransferase FkbM domain-containing protein</fullName>
    </recommendedName>
</protein>
<organism evidence="2 3">
    <name type="scientific">Methanoculleus formosensis</name>
    <dbReference type="NCBI Taxonomy" id="2590886"/>
    <lineage>
        <taxon>Archaea</taxon>
        <taxon>Methanobacteriati</taxon>
        <taxon>Methanobacteriota</taxon>
        <taxon>Stenosarchaea group</taxon>
        <taxon>Methanomicrobia</taxon>
        <taxon>Methanomicrobiales</taxon>
        <taxon>Methanomicrobiaceae</taxon>
        <taxon>Methanoculleus</taxon>
    </lineage>
</organism>
<proteinExistence type="predicted"/>
<name>A0A9E4ZKX6_9EURY</name>
<dbReference type="EMBL" id="VHLL01000003">
    <property type="protein sequence ID" value="MCT8337444.1"/>
    <property type="molecule type" value="Genomic_DNA"/>
</dbReference>
<dbReference type="PANTHER" id="PTHR34203">
    <property type="entry name" value="METHYLTRANSFERASE, FKBM FAMILY PROTEIN"/>
    <property type="match status" value="1"/>
</dbReference>